<evidence type="ECO:0000256" key="7">
    <source>
        <dbReference type="ARBA" id="ARBA00023157"/>
    </source>
</evidence>
<evidence type="ECO:0000256" key="10">
    <source>
        <dbReference type="ARBA" id="ARBA00067795"/>
    </source>
</evidence>
<evidence type="ECO:0000256" key="4">
    <source>
        <dbReference type="ARBA" id="ARBA00022514"/>
    </source>
</evidence>
<dbReference type="PANTHER" id="PTHR10500:SF4">
    <property type="entry name" value="PROSTATE-ASSOCIATED MICROSEMINOPROTEIN"/>
    <property type="match status" value="1"/>
</dbReference>
<keyword evidence="6 12" id="KW-0732">Signal</keyword>
<evidence type="ECO:0000256" key="12">
    <source>
        <dbReference type="SAM" id="SignalP"/>
    </source>
</evidence>
<accession>A0A8D0E4D0</accession>
<dbReference type="InterPro" id="IPR008735">
    <property type="entry name" value="PSP94"/>
</dbReference>
<reference evidence="13" key="1">
    <citation type="submission" date="2025-08" db="UniProtKB">
        <authorList>
            <consortium name="Ensembl"/>
        </authorList>
    </citation>
    <scope>IDENTIFICATION</scope>
</reference>
<evidence type="ECO:0000256" key="3">
    <source>
        <dbReference type="ARBA" id="ARBA00022500"/>
    </source>
</evidence>
<evidence type="ECO:0000256" key="11">
    <source>
        <dbReference type="SAM" id="MobiDB-lite"/>
    </source>
</evidence>
<evidence type="ECO:0000256" key="2">
    <source>
        <dbReference type="ARBA" id="ARBA00010352"/>
    </source>
</evidence>
<keyword evidence="7" id="KW-1015">Disulfide bond</keyword>
<keyword evidence="4" id="KW-0202">Cytokine</keyword>
<dbReference type="GO" id="GO:0005615">
    <property type="term" value="C:extracellular space"/>
    <property type="evidence" value="ECO:0007669"/>
    <property type="project" value="UniProtKB-KW"/>
</dbReference>
<protein>
    <recommendedName>
        <fullName evidence="10">Prostate-associated microseminoprotein</fullName>
    </recommendedName>
</protein>
<keyword evidence="8" id="KW-0395">Inflammatory response</keyword>
<dbReference type="PANTHER" id="PTHR10500">
    <property type="entry name" value="BETA-MICROSEMINOPROTEIN"/>
    <property type="match status" value="1"/>
</dbReference>
<keyword evidence="14" id="KW-1185">Reference proteome</keyword>
<organism evidence="13 14">
    <name type="scientific">Salvator merianae</name>
    <name type="common">Argentine black and white tegu</name>
    <name type="synonym">Tupinambis merianae</name>
    <dbReference type="NCBI Taxonomy" id="96440"/>
    <lineage>
        <taxon>Eukaryota</taxon>
        <taxon>Metazoa</taxon>
        <taxon>Chordata</taxon>
        <taxon>Craniata</taxon>
        <taxon>Vertebrata</taxon>
        <taxon>Euteleostomi</taxon>
        <taxon>Lepidosauria</taxon>
        <taxon>Squamata</taxon>
        <taxon>Bifurcata</taxon>
        <taxon>Unidentata</taxon>
        <taxon>Episquamata</taxon>
        <taxon>Laterata</taxon>
        <taxon>Teiioidea</taxon>
        <taxon>Teiidae</taxon>
        <taxon>Salvator</taxon>
    </lineage>
</organism>
<evidence type="ECO:0000256" key="6">
    <source>
        <dbReference type="ARBA" id="ARBA00022729"/>
    </source>
</evidence>
<dbReference type="GO" id="GO:0031727">
    <property type="term" value="F:CCR2 chemokine receptor binding"/>
    <property type="evidence" value="ECO:0007669"/>
    <property type="project" value="Ensembl"/>
</dbReference>
<feature type="signal peptide" evidence="12">
    <location>
        <begin position="1"/>
        <end position="26"/>
    </location>
</feature>
<feature type="region of interest" description="Disordered" evidence="11">
    <location>
        <begin position="115"/>
        <end position="134"/>
    </location>
</feature>
<evidence type="ECO:0000313" key="13">
    <source>
        <dbReference type="Ensembl" id="ENSSMRP00000026067.1"/>
    </source>
</evidence>
<evidence type="ECO:0000256" key="8">
    <source>
        <dbReference type="ARBA" id="ARBA00023198"/>
    </source>
</evidence>
<comment type="similarity">
    <text evidence="2">Belongs to the beta-microseminoprotein family.</text>
</comment>
<dbReference type="Proteomes" id="UP000694421">
    <property type="component" value="Unplaced"/>
</dbReference>
<dbReference type="GeneTree" id="ENSGT00940000154371"/>
<keyword evidence="3" id="KW-0145">Chemotaxis</keyword>
<comment type="function">
    <text evidence="9">Acts as a ligand for C-C chemokine receptor CCR2. Signals through binding and activation of CCR2 and induces a strong chemotactic response and mobilization of intracellular calcium ions. Exhibits a chemotactic activity for monocytes and lymphocytes but not neutrophils.</text>
</comment>
<evidence type="ECO:0000256" key="9">
    <source>
        <dbReference type="ARBA" id="ARBA00055427"/>
    </source>
</evidence>
<evidence type="ECO:0000256" key="1">
    <source>
        <dbReference type="ARBA" id="ARBA00004613"/>
    </source>
</evidence>
<proteinExistence type="inferred from homology"/>
<evidence type="ECO:0000256" key="5">
    <source>
        <dbReference type="ARBA" id="ARBA00022525"/>
    </source>
</evidence>
<reference evidence="13" key="2">
    <citation type="submission" date="2025-09" db="UniProtKB">
        <authorList>
            <consortium name="Ensembl"/>
        </authorList>
    </citation>
    <scope>IDENTIFICATION</scope>
</reference>
<dbReference type="GO" id="GO:0005737">
    <property type="term" value="C:cytoplasm"/>
    <property type="evidence" value="ECO:0007669"/>
    <property type="project" value="Ensembl"/>
</dbReference>
<comment type="subcellular location">
    <subcellularLocation>
        <location evidence="1">Secreted</location>
    </subcellularLocation>
</comment>
<dbReference type="GO" id="GO:0006954">
    <property type="term" value="P:inflammatory response"/>
    <property type="evidence" value="ECO:0007669"/>
    <property type="project" value="UniProtKB-KW"/>
</dbReference>
<sequence length="134" mass="14755">MAASWRPRHTCLLLLCLLSRVPGPAGLCYFHAQAPCLYEGKPFGPGESWQGDNCSKCFCLQPLGVGCCDMMHHPVDFPDWCEVRFDTQACQVSLVQKARPSLPCLNKLKHSWGTGDTTEEPTASLGRHSLGGRH</sequence>
<dbReference type="Ensembl" id="ENSSMRT00000030477.1">
    <property type="protein sequence ID" value="ENSSMRP00000026067.1"/>
    <property type="gene ID" value="ENSSMRG00000020125.1"/>
</dbReference>
<dbReference type="GO" id="GO:0005125">
    <property type="term" value="F:cytokine activity"/>
    <property type="evidence" value="ECO:0007669"/>
    <property type="project" value="UniProtKB-KW"/>
</dbReference>
<name>A0A8D0E4D0_SALMN</name>
<dbReference type="Gene3D" id="2.60.40.1900">
    <property type="entry name" value="Beta-microseminoprotein (PSP94) domain"/>
    <property type="match status" value="1"/>
</dbReference>
<dbReference type="GO" id="GO:0048247">
    <property type="term" value="P:lymphocyte chemotaxis"/>
    <property type="evidence" value="ECO:0007669"/>
    <property type="project" value="Ensembl"/>
</dbReference>
<dbReference type="GO" id="GO:0002548">
    <property type="term" value="P:monocyte chemotaxis"/>
    <property type="evidence" value="ECO:0007669"/>
    <property type="project" value="Ensembl"/>
</dbReference>
<dbReference type="OMA" id="DLEWGSA"/>
<dbReference type="FunFam" id="2.60.40.1900:FF:000001">
    <property type="entry name" value="Beta-microseminoprotein"/>
    <property type="match status" value="1"/>
</dbReference>
<feature type="chain" id="PRO_5034134262" description="Prostate-associated microseminoprotein" evidence="12">
    <location>
        <begin position="27"/>
        <end position="134"/>
    </location>
</feature>
<keyword evidence="5" id="KW-0964">Secreted</keyword>
<dbReference type="Pfam" id="PF05825">
    <property type="entry name" value="PSP94"/>
    <property type="match status" value="1"/>
</dbReference>
<evidence type="ECO:0000313" key="14">
    <source>
        <dbReference type="Proteomes" id="UP000694421"/>
    </source>
</evidence>
<dbReference type="AlphaFoldDB" id="A0A8D0E4D0"/>